<comment type="caution">
    <text evidence="7">The sequence shown here is derived from an EMBL/GenBank/DDBJ whole genome shotgun (WGS) entry which is preliminary data.</text>
</comment>
<evidence type="ECO:0000256" key="2">
    <source>
        <dbReference type="ARBA" id="ARBA00009054"/>
    </source>
</evidence>
<dbReference type="GO" id="GO:0006457">
    <property type="term" value="P:protein folding"/>
    <property type="evidence" value="ECO:0007669"/>
    <property type="project" value="InterPro"/>
</dbReference>
<proteinExistence type="inferred from homology"/>
<dbReference type="eggNOG" id="KOG3003">
    <property type="taxonomic scope" value="Eukaryota"/>
</dbReference>
<dbReference type="PANTHER" id="PTHR21237">
    <property type="entry name" value="GRPE PROTEIN"/>
    <property type="match status" value="1"/>
</dbReference>
<dbReference type="GO" id="GO:0001405">
    <property type="term" value="C:PAM complex, Tim23 associated import motor"/>
    <property type="evidence" value="ECO:0007669"/>
    <property type="project" value="TreeGrafter"/>
</dbReference>
<reference evidence="7 8" key="1">
    <citation type="journal article" date="2012" name="Genome Biol.">
        <title>The genome of the polar eukaryotic microalga coccomyxa subellipsoidea reveals traits of cold adaptation.</title>
        <authorList>
            <person name="Blanc G."/>
            <person name="Agarkova I."/>
            <person name="Grimwood J."/>
            <person name="Kuo A."/>
            <person name="Brueggeman A."/>
            <person name="Dunigan D."/>
            <person name="Gurnon J."/>
            <person name="Ladunga I."/>
            <person name="Lindquist E."/>
            <person name="Lucas S."/>
            <person name="Pangilinan J."/>
            <person name="Proschold T."/>
            <person name="Salamov A."/>
            <person name="Schmutz J."/>
            <person name="Weeks D."/>
            <person name="Yamada T."/>
            <person name="Claverie J.M."/>
            <person name="Grigoriev I."/>
            <person name="Van Etten J."/>
            <person name="Lomsadze A."/>
            <person name="Borodovsky M."/>
        </authorList>
    </citation>
    <scope>NUCLEOTIDE SEQUENCE [LARGE SCALE GENOMIC DNA]</scope>
    <source>
        <strain evidence="7 8">C-169</strain>
    </source>
</reference>
<evidence type="ECO:0000256" key="3">
    <source>
        <dbReference type="ARBA" id="ARBA00023186"/>
    </source>
</evidence>
<comment type="subcellular location">
    <subcellularLocation>
        <location evidence="1">Mitochondrion matrix</location>
    </subcellularLocation>
</comment>
<dbReference type="SUPFAM" id="SSF51064">
    <property type="entry name" value="Head domain of nucleotide exchange factor GrpE"/>
    <property type="match status" value="1"/>
</dbReference>
<dbReference type="InterPro" id="IPR009012">
    <property type="entry name" value="GrpE_head"/>
</dbReference>
<sequence>MLDIPARHMSAGPAKPPDTDKEGAATGLDYAEQEAAQAAAKAEGTAPGVDELKAHDPETLAQALAEKIQEVQECKDRLARALADMENMRERTMRQAEREKQFAISQFATGLLDVVDNLERAIESVPEEVLAQGVDPETGKPITADRALTTLRSFVDGIRLTFNIFVKYLEANGVQRIDPTLGEKLDPNKHEAVYQVSDPTKEPGTIAAVLKKGYTLNGRVLRPAEVGAVRRGTASA</sequence>
<dbReference type="Proteomes" id="UP000007264">
    <property type="component" value="Unassembled WGS sequence"/>
</dbReference>
<dbReference type="GO" id="GO:0051082">
    <property type="term" value="F:unfolded protein binding"/>
    <property type="evidence" value="ECO:0007669"/>
    <property type="project" value="TreeGrafter"/>
</dbReference>
<dbReference type="STRING" id="574566.I0YVF1"/>
<protein>
    <submittedName>
        <fullName evidence="7">GrpE nucleotide exchange factor</fullName>
    </submittedName>
</protein>
<dbReference type="RefSeq" id="XP_005646914.1">
    <property type="nucleotide sequence ID" value="XM_005646857.1"/>
</dbReference>
<dbReference type="Gene3D" id="3.90.20.20">
    <property type="match status" value="1"/>
</dbReference>
<dbReference type="Pfam" id="PF01025">
    <property type="entry name" value="GrpE"/>
    <property type="match status" value="1"/>
</dbReference>
<dbReference type="PRINTS" id="PR00773">
    <property type="entry name" value="GRPEPROTEIN"/>
</dbReference>
<accession>I0YVF1</accession>
<gene>
    <name evidence="7" type="ORF">COCSUDRAFT_33488</name>
</gene>
<dbReference type="InterPro" id="IPR000740">
    <property type="entry name" value="GrpE"/>
</dbReference>
<dbReference type="GeneID" id="17040356"/>
<dbReference type="GO" id="GO:0000774">
    <property type="term" value="F:adenyl-nucleotide exchange factor activity"/>
    <property type="evidence" value="ECO:0007669"/>
    <property type="project" value="InterPro"/>
</dbReference>
<dbReference type="CDD" id="cd00446">
    <property type="entry name" value="GrpE"/>
    <property type="match status" value="1"/>
</dbReference>
<dbReference type="SUPFAM" id="SSF58014">
    <property type="entry name" value="Coiled-coil domain of nucleotide exchange factor GrpE"/>
    <property type="match status" value="1"/>
</dbReference>
<dbReference type="OrthoDB" id="201635at2759"/>
<feature type="region of interest" description="Disordered" evidence="6">
    <location>
        <begin position="1"/>
        <end position="27"/>
    </location>
</feature>
<evidence type="ECO:0000256" key="4">
    <source>
        <dbReference type="RuleBase" id="RU004478"/>
    </source>
</evidence>
<dbReference type="PANTHER" id="PTHR21237:SF23">
    <property type="entry name" value="GRPE PROTEIN HOMOLOG, MITOCHONDRIAL"/>
    <property type="match status" value="1"/>
</dbReference>
<keyword evidence="3" id="KW-0143">Chaperone</keyword>
<name>I0YVF1_COCSC</name>
<dbReference type="InterPro" id="IPR013805">
    <property type="entry name" value="GrpE_CC"/>
</dbReference>
<dbReference type="AlphaFoldDB" id="I0YVF1"/>
<dbReference type="HAMAP" id="MF_01151">
    <property type="entry name" value="GrpE"/>
    <property type="match status" value="1"/>
</dbReference>
<keyword evidence="5" id="KW-0175">Coiled coil</keyword>
<evidence type="ECO:0000313" key="8">
    <source>
        <dbReference type="Proteomes" id="UP000007264"/>
    </source>
</evidence>
<dbReference type="EMBL" id="AGSI01000010">
    <property type="protein sequence ID" value="EIE22370.1"/>
    <property type="molecule type" value="Genomic_DNA"/>
</dbReference>
<dbReference type="GO" id="GO:0042803">
    <property type="term" value="F:protein homodimerization activity"/>
    <property type="evidence" value="ECO:0007669"/>
    <property type="project" value="InterPro"/>
</dbReference>
<comment type="similarity">
    <text evidence="2 4">Belongs to the GrpE family.</text>
</comment>
<dbReference type="GO" id="GO:0051087">
    <property type="term" value="F:protein-folding chaperone binding"/>
    <property type="evidence" value="ECO:0007669"/>
    <property type="project" value="InterPro"/>
</dbReference>
<evidence type="ECO:0000256" key="1">
    <source>
        <dbReference type="ARBA" id="ARBA00004305"/>
    </source>
</evidence>
<dbReference type="KEGG" id="csl:COCSUDRAFT_33488"/>
<evidence type="ECO:0000313" key="7">
    <source>
        <dbReference type="EMBL" id="EIE22370.1"/>
    </source>
</evidence>
<dbReference type="Gene3D" id="2.30.22.10">
    <property type="entry name" value="Head domain of nucleotide exchange factor GrpE"/>
    <property type="match status" value="1"/>
</dbReference>
<organism evidence="7 8">
    <name type="scientific">Coccomyxa subellipsoidea (strain C-169)</name>
    <name type="common">Green microalga</name>
    <dbReference type="NCBI Taxonomy" id="574566"/>
    <lineage>
        <taxon>Eukaryota</taxon>
        <taxon>Viridiplantae</taxon>
        <taxon>Chlorophyta</taxon>
        <taxon>core chlorophytes</taxon>
        <taxon>Trebouxiophyceae</taxon>
        <taxon>Trebouxiophyceae incertae sedis</taxon>
        <taxon>Coccomyxaceae</taxon>
        <taxon>Coccomyxa</taxon>
        <taxon>Coccomyxa subellipsoidea</taxon>
    </lineage>
</organism>
<feature type="coiled-coil region" evidence="5">
    <location>
        <begin position="61"/>
        <end position="95"/>
    </location>
</feature>
<dbReference type="FunFam" id="2.30.22.10:FF:000002">
    <property type="entry name" value="GrpE protein homolog"/>
    <property type="match status" value="1"/>
</dbReference>
<keyword evidence="8" id="KW-1185">Reference proteome</keyword>
<evidence type="ECO:0000256" key="5">
    <source>
        <dbReference type="SAM" id="Coils"/>
    </source>
</evidence>
<evidence type="ECO:0000256" key="6">
    <source>
        <dbReference type="SAM" id="MobiDB-lite"/>
    </source>
</evidence>
<dbReference type="GO" id="GO:0030150">
    <property type="term" value="P:protein import into mitochondrial matrix"/>
    <property type="evidence" value="ECO:0007669"/>
    <property type="project" value="TreeGrafter"/>
</dbReference>